<dbReference type="PANTHER" id="PTHR11860:SF87">
    <property type="entry name" value="CMRF35-LIKE MOLECULE 8"/>
    <property type="match status" value="1"/>
</dbReference>
<comment type="subcellular location">
    <subcellularLocation>
        <location evidence="1">Membrane</location>
    </subcellularLocation>
</comment>
<organism evidence="4 5">
    <name type="scientific">Esox lucius</name>
    <name type="common">Northern pike</name>
    <dbReference type="NCBI Taxonomy" id="8010"/>
    <lineage>
        <taxon>Eukaryota</taxon>
        <taxon>Metazoa</taxon>
        <taxon>Chordata</taxon>
        <taxon>Craniata</taxon>
        <taxon>Vertebrata</taxon>
        <taxon>Euteleostomi</taxon>
        <taxon>Actinopterygii</taxon>
        <taxon>Neopterygii</taxon>
        <taxon>Teleostei</taxon>
        <taxon>Protacanthopterygii</taxon>
        <taxon>Esociformes</taxon>
        <taxon>Esocidae</taxon>
        <taxon>Esox</taxon>
    </lineage>
</organism>
<dbReference type="InterPro" id="IPR050671">
    <property type="entry name" value="CD300_family_receptors"/>
</dbReference>
<evidence type="ECO:0000256" key="3">
    <source>
        <dbReference type="ARBA" id="ARBA00023136"/>
    </source>
</evidence>
<accession>A0A3P8YYV8</accession>
<keyword evidence="5" id="KW-1185">Reference proteome</keyword>
<evidence type="ECO:0000313" key="5">
    <source>
        <dbReference type="Proteomes" id="UP000265140"/>
    </source>
</evidence>
<dbReference type="GeneTree" id="ENSGT01000000216166"/>
<evidence type="ECO:0000313" key="4">
    <source>
        <dbReference type="Ensembl" id="ENSELUP00000021741.2"/>
    </source>
</evidence>
<dbReference type="GO" id="GO:0005886">
    <property type="term" value="C:plasma membrane"/>
    <property type="evidence" value="ECO:0007669"/>
    <property type="project" value="TreeGrafter"/>
</dbReference>
<dbReference type="GO" id="GO:0004888">
    <property type="term" value="F:transmembrane signaling receptor activity"/>
    <property type="evidence" value="ECO:0007669"/>
    <property type="project" value="TreeGrafter"/>
</dbReference>
<keyword evidence="3" id="KW-0472">Membrane</keyword>
<dbReference type="PANTHER" id="PTHR11860">
    <property type="entry name" value="POLYMERIC-IMMUNOGLOBULIN RECEPTOR"/>
    <property type="match status" value="1"/>
</dbReference>
<dbReference type="InParanoid" id="A0A3P8YYV8"/>
<dbReference type="Ensembl" id="ENSELUT00000032519.3">
    <property type="protein sequence ID" value="ENSELUP00000021741.2"/>
    <property type="gene ID" value="ENSELUG00000020766.3"/>
</dbReference>
<dbReference type="InterPro" id="IPR013783">
    <property type="entry name" value="Ig-like_fold"/>
</dbReference>
<dbReference type="InterPro" id="IPR036179">
    <property type="entry name" value="Ig-like_dom_sf"/>
</dbReference>
<keyword evidence="2" id="KW-0812">Transmembrane</keyword>
<evidence type="ECO:0000256" key="1">
    <source>
        <dbReference type="ARBA" id="ARBA00004370"/>
    </source>
</evidence>
<evidence type="ECO:0008006" key="6">
    <source>
        <dbReference type="Google" id="ProtNLM"/>
    </source>
</evidence>
<dbReference type="Proteomes" id="UP000265140">
    <property type="component" value="Chromosome 6"/>
</dbReference>
<dbReference type="STRING" id="8010.ENSELUP00000021741"/>
<dbReference type="Gene3D" id="2.60.40.10">
    <property type="entry name" value="Immunoglobulins"/>
    <property type="match status" value="1"/>
</dbReference>
<reference evidence="4" key="3">
    <citation type="submission" date="2025-08" db="UniProtKB">
        <authorList>
            <consortium name="Ensembl"/>
        </authorList>
    </citation>
    <scope>IDENTIFICATION</scope>
</reference>
<evidence type="ECO:0000256" key="2">
    <source>
        <dbReference type="ARBA" id="ARBA00022692"/>
    </source>
</evidence>
<dbReference type="AlphaFoldDB" id="A0A3P8YYV8"/>
<reference evidence="4" key="4">
    <citation type="submission" date="2025-09" db="UniProtKB">
        <authorList>
            <consortium name="Ensembl"/>
        </authorList>
    </citation>
    <scope>IDENTIFICATION</scope>
</reference>
<protein>
    <recommendedName>
        <fullName evidence="6">Immunoglobulin V-set domain-containing protein</fullName>
    </recommendedName>
</protein>
<reference evidence="5" key="1">
    <citation type="journal article" date="2014" name="PLoS ONE">
        <title>The genome and linkage map of the northern pike (Esox lucius): conserved synteny revealed between the salmonid sister group and the Neoteleostei.</title>
        <authorList>
            <person name="Rondeau E.B."/>
            <person name="Minkley D.R."/>
            <person name="Leong J.S."/>
            <person name="Messmer A.M."/>
            <person name="Jantzen J.R."/>
            <person name="von Schalburg K.R."/>
            <person name="Lemon C."/>
            <person name="Bird N.H."/>
            <person name="Koop B.F."/>
        </authorList>
    </citation>
    <scope>NUCLEOTIDE SEQUENCE</scope>
</reference>
<sequence>KNFSPELLTKCLPSSPAGSSSIAQQLVTGVERGSVTVHCFYSNIVAKRWLWCKMGFYYAPILGRYSGMLDGTYVTSQQTTDQNKRHILSVTLNRLKMRDTGWYWGSNWDIQMPVYVTVNQPTTTQRTTPESTTPSQPPSLILFKFTVVLDVVCYVRSRARKYCYM</sequence>
<dbReference type="SUPFAM" id="SSF48726">
    <property type="entry name" value="Immunoglobulin"/>
    <property type="match status" value="1"/>
</dbReference>
<name>A0A3P8YYV8_ESOLU</name>
<reference evidence="4" key="2">
    <citation type="submission" date="2020-02" db="EMBL/GenBank/DDBJ databases">
        <title>Esox lucius (northern pike) genome, fEsoLuc1, primary haplotype.</title>
        <authorList>
            <person name="Myers G."/>
            <person name="Karagic N."/>
            <person name="Meyer A."/>
            <person name="Pippel M."/>
            <person name="Reichard M."/>
            <person name="Winkler S."/>
            <person name="Tracey A."/>
            <person name="Sims Y."/>
            <person name="Howe K."/>
            <person name="Rhie A."/>
            <person name="Formenti G."/>
            <person name="Durbin R."/>
            <person name="Fedrigo O."/>
            <person name="Jarvis E.D."/>
        </authorList>
    </citation>
    <scope>NUCLEOTIDE SEQUENCE [LARGE SCALE GENOMIC DNA]</scope>
</reference>
<proteinExistence type="predicted"/>